<protein>
    <submittedName>
        <fullName evidence="1">Uncharacterized protein</fullName>
    </submittedName>
</protein>
<sequence>MQAGSPKEIYVAEDTAAGMSGYANFLPRADLKRLTINSEIVLFLFVHALVVII</sequence>
<gene>
    <name evidence="1" type="ORF">Amal_03361</name>
</gene>
<evidence type="ECO:0000313" key="1">
    <source>
        <dbReference type="EMBL" id="OAG75461.1"/>
    </source>
</evidence>
<name>A0A177G6N4_9PROT</name>
<proteinExistence type="predicted"/>
<reference evidence="1 2" key="1">
    <citation type="submission" date="2016-03" db="EMBL/GenBank/DDBJ databases">
        <title>Draft genome sequence of Acetobacter malorum CECT 7742, a strain isolated from strawberry vinegar.</title>
        <authorList>
            <person name="Sainz F."/>
            <person name="Mas A."/>
            <person name="Torija M.J."/>
        </authorList>
    </citation>
    <scope>NUCLEOTIDE SEQUENCE [LARGE SCALE GENOMIC DNA]</scope>
    <source>
        <strain evidence="1 2">CECT 7742</strain>
    </source>
</reference>
<organism evidence="1 2">
    <name type="scientific">Acetobacter malorum</name>
    <dbReference type="NCBI Taxonomy" id="178901"/>
    <lineage>
        <taxon>Bacteria</taxon>
        <taxon>Pseudomonadati</taxon>
        <taxon>Pseudomonadota</taxon>
        <taxon>Alphaproteobacteria</taxon>
        <taxon>Acetobacterales</taxon>
        <taxon>Acetobacteraceae</taxon>
        <taxon>Acetobacter</taxon>
    </lineage>
</organism>
<evidence type="ECO:0000313" key="2">
    <source>
        <dbReference type="Proteomes" id="UP000077349"/>
    </source>
</evidence>
<dbReference type="Proteomes" id="UP000077349">
    <property type="component" value="Unassembled WGS sequence"/>
</dbReference>
<comment type="caution">
    <text evidence="1">The sequence shown here is derived from an EMBL/GenBank/DDBJ whole genome shotgun (WGS) entry which is preliminary data.</text>
</comment>
<dbReference type="EMBL" id="LVHD01000046">
    <property type="protein sequence ID" value="OAG75461.1"/>
    <property type="molecule type" value="Genomic_DNA"/>
</dbReference>
<dbReference type="AlphaFoldDB" id="A0A177G6N4"/>
<accession>A0A177G6N4</accession>